<sequence length="9" mass="993">MTVSNTMLP</sequence>
<organism evidence="1">
    <name type="scientific">Anguilla anguilla</name>
    <name type="common">European freshwater eel</name>
    <name type="synonym">Muraena anguilla</name>
    <dbReference type="NCBI Taxonomy" id="7936"/>
    <lineage>
        <taxon>Eukaryota</taxon>
        <taxon>Metazoa</taxon>
        <taxon>Chordata</taxon>
        <taxon>Craniata</taxon>
        <taxon>Vertebrata</taxon>
        <taxon>Euteleostomi</taxon>
        <taxon>Actinopterygii</taxon>
        <taxon>Neopterygii</taxon>
        <taxon>Teleostei</taxon>
        <taxon>Anguilliformes</taxon>
        <taxon>Anguillidae</taxon>
        <taxon>Anguilla</taxon>
    </lineage>
</organism>
<evidence type="ECO:0000313" key="1">
    <source>
        <dbReference type="EMBL" id="JAI08433.1"/>
    </source>
</evidence>
<accession>A0A0E9Y0B7</accession>
<reference evidence="1" key="1">
    <citation type="submission" date="2014-11" db="EMBL/GenBank/DDBJ databases">
        <authorList>
            <person name="Amaro Gonzalez C."/>
        </authorList>
    </citation>
    <scope>NUCLEOTIDE SEQUENCE</scope>
</reference>
<protein>
    <submittedName>
        <fullName evidence="1">Uncharacterized protein</fullName>
    </submittedName>
</protein>
<reference evidence="1" key="2">
    <citation type="journal article" date="2015" name="Fish Shellfish Immunol.">
        <title>Early steps in the European eel (Anguilla anguilla)-Vibrio vulnificus interaction in the gills: Role of the RtxA13 toxin.</title>
        <authorList>
            <person name="Callol A."/>
            <person name="Pajuelo D."/>
            <person name="Ebbesson L."/>
            <person name="Teles M."/>
            <person name="MacKenzie S."/>
            <person name="Amaro C."/>
        </authorList>
    </citation>
    <scope>NUCLEOTIDE SEQUENCE</scope>
</reference>
<dbReference type="EMBL" id="GBXM01000145">
    <property type="protein sequence ID" value="JAI08433.1"/>
    <property type="molecule type" value="Transcribed_RNA"/>
</dbReference>
<proteinExistence type="predicted"/>
<name>A0A0E9Y0B7_ANGAN</name>